<dbReference type="FunFam" id="3.40.50.720:FF:000021">
    <property type="entry name" value="D-3-phosphoglycerate dehydrogenase"/>
    <property type="match status" value="1"/>
</dbReference>
<dbReference type="InterPro" id="IPR029753">
    <property type="entry name" value="D-isomer_DH_CS"/>
</dbReference>
<accession>A0A9X2FM92</accession>
<dbReference type="PROSITE" id="PS00065">
    <property type="entry name" value="D_2_HYDROXYACID_DH_1"/>
    <property type="match status" value="1"/>
</dbReference>
<evidence type="ECO:0000256" key="8">
    <source>
        <dbReference type="ARBA" id="ARBA00048731"/>
    </source>
</evidence>
<comment type="similarity">
    <text evidence="2 9">Belongs to the D-isomer specific 2-hydroxyacid dehydrogenase family.</text>
</comment>
<evidence type="ECO:0000256" key="6">
    <source>
        <dbReference type="ARBA" id="ARBA00023002"/>
    </source>
</evidence>
<dbReference type="InterPro" id="IPR045626">
    <property type="entry name" value="PGDH_ASB_dom"/>
</dbReference>
<dbReference type="GO" id="GO:0004617">
    <property type="term" value="F:phosphoglycerate dehydrogenase activity"/>
    <property type="evidence" value="ECO:0007669"/>
    <property type="project" value="UniProtKB-UniRule"/>
</dbReference>
<dbReference type="GO" id="GO:0051287">
    <property type="term" value="F:NAD binding"/>
    <property type="evidence" value="ECO:0007669"/>
    <property type="project" value="UniProtKB-UniRule"/>
</dbReference>
<dbReference type="Gene3D" id="3.30.1330.90">
    <property type="entry name" value="D-3-phosphoglycerate dehydrogenase, domain 3"/>
    <property type="match status" value="1"/>
</dbReference>
<dbReference type="Pfam" id="PF00389">
    <property type="entry name" value="2-Hacid_dh"/>
    <property type="match status" value="1"/>
</dbReference>
<feature type="domain" description="D-3-phosphoglycerate dehydrogenase ASB" evidence="12">
    <location>
        <begin position="326"/>
        <end position="443"/>
    </location>
</feature>
<dbReference type="InterPro" id="IPR045865">
    <property type="entry name" value="ACT-like_dom_sf"/>
</dbReference>
<dbReference type="SUPFAM" id="SSF55021">
    <property type="entry name" value="ACT-like"/>
    <property type="match status" value="1"/>
</dbReference>
<evidence type="ECO:0000259" key="10">
    <source>
        <dbReference type="Pfam" id="PF00389"/>
    </source>
</evidence>
<evidence type="ECO:0000256" key="1">
    <source>
        <dbReference type="ARBA" id="ARBA00005216"/>
    </source>
</evidence>
<gene>
    <name evidence="13" type="primary">serA</name>
    <name evidence="13" type="ORF">NHG85_02580</name>
</gene>
<reference evidence="13" key="1">
    <citation type="submission" date="2022-06" db="EMBL/GenBank/DDBJ databases">
        <title>Limimaricola sediminis sp. nov., isolated from an intertidal sediment.</title>
        <authorList>
            <person name="Shao X."/>
        </authorList>
    </citation>
    <scope>NUCLEOTIDE SEQUENCE</scope>
    <source>
        <strain evidence="13">ASW11-118</strain>
    </source>
</reference>
<dbReference type="InterPro" id="IPR050857">
    <property type="entry name" value="D-2-hydroxyacid_DH"/>
</dbReference>
<evidence type="ECO:0000256" key="2">
    <source>
        <dbReference type="ARBA" id="ARBA00005854"/>
    </source>
</evidence>
<evidence type="ECO:0000256" key="7">
    <source>
        <dbReference type="ARBA" id="ARBA00023027"/>
    </source>
</evidence>
<dbReference type="Pfam" id="PF02826">
    <property type="entry name" value="2-Hacid_dh_C"/>
    <property type="match status" value="1"/>
</dbReference>
<feature type="domain" description="D-isomer specific 2-hydroxyacid dehydrogenase NAD-binding" evidence="11">
    <location>
        <begin position="108"/>
        <end position="282"/>
    </location>
</feature>
<dbReference type="InterPro" id="IPR036291">
    <property type="entry name" value="NAD(P)-bd_dom_sf"/>
</dbReference>
<dbReference type="InterPro" id="IPR029752">
    <property type="entry name" value="D-isomer_DH_CS1"/>
</dbReference>
<dbReference type="AlphaFoldDB" id="A0A9X2FM92"/>
<comment type="pathway">
    <text evidence="1 9">Amino-acid biosynthesis; L-serine biosynthesis; L-serine from 3-phospho-D-glycerate: step 1/3.</text>
</comment>
<dbReference type="RefSeq" id="WP_253329537.1">
    <property type="nucleotide sequence ID" value="NZ_JAMYXC010000030.1"/>
</dbReference>
<dbReference type="Proteomes" id="UP001139477">
    <property type="component" value="Unassembled WGS sequence"/>
</dbReference>
<dbReference type="InterPro" id="IPR006236">
    <property type="entry name" value="PGDH"/>
</dbReference>
<evidence type="ECO:0000256" key="9">
    <source>
        <dbReference type="RuleBase" id="RU363003"/>
    </source>
</evidence>
<dbReference type="Gene3D" id="3.40.50.720">
    <property type="entry name" value="NAD(P)-binding Rossmann-like Domain"/>
    <property type="match status" value="2"/>
</dbReference>
<name>A0A9X2FM92_9RHOB</name>
<dbReference type="Pfam" id="PF19304">
    <property type="entry name" value="PGDH_inter"/>
    <property type="match status" value="1"/>
</dbReference>
<feature type="domain" description="D-isomer specific 2-hydroxyacid dehydrogenase catalytic" evidence="10">
    <location>
        <begin position="4"/>
        <end position="314"/>
    </location>
</feature>
<dbReference type="NCBIfam" id="TIGR01327">
    <property type="entry name" value="PGDH"/>
    <property type="match status" value="1"/>
</dbReference>
<evidence type="ECO:0000256" key="5">
    <source>
        <dbReference type="ARBA" id="ARBA00022605"/>
    </source>
</evidence>
<dbReference type="SUPFAM" id="SSF52283">
    <property type="entry name" value="Formate/glycerate dehydrogenase catalytic domain-like"/>
    <property type="match status" value="1"/>
</dbReference>
<dbReference type="SUPFAM" id="SSF51735">
    <property type="entry name" value="NAD(P)-binding Rossmann-fold domains"/>
    <property type="match status" value="1"/>
</dbReference>
<dbReference type="PANTHER" id="PTHR42789:SF1">
    <property type="entry name" value="D-ISOMER SPECIFIC 2-HYDROXYACID DEHYDROGENASE FAMILY PROTEIN (AFU_ORTHOLOGUE AFUA_6G10090)"/>
    <property type="match status" value="1"/>
</dbReference>
<protein>
    <recommendedName>
        <fullName evidence="4 9">D-3-phosphoglycerate dehydrogenase</fullName>
        <ecNumber evidence="3 9">1.1.1.95</ecNumber>
    </recommendedName>
</protein>
<dbReference type="Gene3D" id="3.30.70.260">
    <property type="match status" value="1"/>
</dbReference>
<sequence>MPKVLISDALSDAAVQIFRDRGIEVDFQPKLGKDKEKLAEIIGNYDGLAIRSATKATEKLIERAANLKVIGRAGIGVDNVDIPAASKKGIIVMNTPFGNSITTAEHAISMLMAVARQIPEANASTHAGKWEKSRFMGVEVTGKTLGVIGAGNIGSIVIDRAHGLKMKVVAYDPFLSEERATEIGVEKVELDALLGRADFITLHVPLTDQTRNILSKENIAKLKPNVRIVNCARGGLVDEAALAEAITEGRVAGAAFDVFAEEPATASPLFNLPNVVVTPHLGAATSEAQENVALQVAEQMSDYLLTGAVTNAINMPSISAEEAKIMGPWIGLSGHLGNFIGQMTDEPIKSINILYDGVVSEMNLAALNSALVAGIMRKVNPDVNMVSAPVIAKERGIQIATTKQDQSGTFEGYVKVTVTTDTRERSVAGTVFSDGKPRFIQIKGINIDAEIGRHMVYTTNKDVPGIIGVLGTTMGENGVNIANFTLGRNDRAGEAIAILYADEAVSEDVLQKLRDTGKFQQVKALTFDVED</sequence>
<dbReference type="CDD" id="cd04902">
    <property type="entry name" value="ACT_3PGDH-xct"/>
    <property type="match status" value="1"/>
</dbReference>
<comment type="catalytic activity">
    <reaction evidence="8 9">
        <text>(2R)-3-phosphoglycerate + NAD(+) = 3-phosphooxypyruvate + NADH + H(+)</text>
        <dbReference type="Rhea" id="RHEA:12641"/>
        <dbReference type="ChEBI" id="CHEBI:15378"/>
        <dbReference type="ChEBI" id="CHEBI:18110"/>
        <dbReference type="ChEBI" id="CHEBI:57540"/>
        <dbReference type="ChEBI" id="CHEBI:57945"/>
        <dbReference type="ChEBI" id="CHEBI:58272"/>
        <dbReference type="EC" id="1.1.1.95"/>
    </reaction>
</comment>
<dbReference type="PANTHER" id="PTHR42789">
    <property type="entry name" value="D-ISOMER SPECIFIC 2-HYDROXYACID DEHYDROGENASE FAMILY PROTEIN (AFU_ORTHOLOGUE AFUA_6G10090)"/>
    <property type="match status" value="1"/>
</dbReference>
<proteinExistence type="inferred from homology"/>
<keyword evidence="6 9" id="KW-0560">Oxidoreductase</keyword>
<evidence type="ECO:0000256" key="3">
    <source>
        <dbReference type="ARBA" id="ARBA00013143"/>
    </source>
</evidence>
<evidence type="ECO:0000313" key="13">
    <source>
        <dbReference type="EMBL" id="MCP1167422.1"/>
    </source>
</evidence>
<keyword evidence="5 9" id="KW-0028">Amino-acid biosynthesis</keyword>
<organism evidence="13 14">
    <name type="scientific">Limimaricola litoreus</name>
    <dbReference type="NCBI Taxonomy" id="2955316"/>
    <lineage>
        <taxon>Bacteria</taxon>
        <taxon>Pseudomonadati</taxon>
        <taxon>Pseudomonadota</taxon>
        <taxon>Alphaproteobacteria</taxon>
        <taxon>Rhodobacterales</taxon>
        <taxon>Paracoccaceae</taxon>
        <taxon>Limimaricola</taxon>
    </lineage>
</organism>
<dbReference type="CDD" id="cd12173">
    <property type="entry name" value="PGDH_4"/>
    <property type="match status" value="1"/>
</dbReference>
<dbReference type="InterPro" id="IPR029009">
    <property type="entry name" value="ASB_dom_sf"/>
</dbReference>
<dbReference type="EC" id="1.1.1.95" evidence="3 9"/>
<comment type="caution">
    <text evidence="13">The sequence shown here is derived from an EMBL/GenBank/DDBJ whole genome shotgun (WGS) entry which is preliminary data.</text>
</comment>
<dbReference type="PROSITE" id="PS00671">
    <property type="entry name" value="D_2_HYDROXYACID_DH_3"/>
    <property type="match status" value="1"/>
</dbReference>
<dbReference type="InterPro" id="IPR006140">
    <property type="entry name" value="D-isomer_DH_NAD-bd"/>
</dbReference>
<keyword evidence="7 9" id="KW-0520">NAD</keyword>
<dbReference type="InterPro" id="IPR006139">
    <property type="entry name" value="D-isomer_2_OHA_DH_cat_dom"/>
</dbReference>
<dbReference type="EMBL" id="JAMYXC010000030">
    <property type="protein sequence ID" value="MCP1167422.1"/>
    <property type="molecule type" value="Genomic_DNA"/>
</dbReference>
<keyword evidence="9" id="KW-0718">Serine biosynthesis</keyword>
<evidence type="ECO:0000313" key="14">
    <source>
        <dbReference type="Proteomes" id="UP001139477"/>
    </source>
</evidence>
<dbReference type="GO" id="GO:0006564">
    <property type="term" value="P:L-serine biosynthetic process"/>
    <property type="evidence" value="ECO:0007669"/>
    <property type="project" value="UniProtKB-UniRule"/>
</dbReference>
<dbReference type="SUPFAM" id="SSF143548">
    <property type="entry name" value="Serine metabolism enzymes domain"/>
    <property type="match status" value="1"/>
</dbReference>
<evidence type="ECO:0000259" key="11">
    <source>
        <dbReference type="Pfam" id="PF02826"/>
    </source>
</evidence>
<evidence type="ECO:0000259" key="12">
    <source>
        <dbReference type="Pfam" id="PF19304"/>
    </source>
</evidence>
<evidence type="ECO:0000256" key="4">
    <source>
        <dbReference type="ARBA" id="ARBA00021582"/>
    </source>
</evidence>
<keyword evidence="14" id="KW-1185">Reference proteome</keyword>
<dbReference type="PROSITE" id="PS00670">
    <property type="entry name" value="D_2_HYDROXYACID_DH_2"/>
    <property type="match status" value="1"/>
</dbReference>